<name>L8J9V9_9GAMM</name>
<evidence type="ECO:0000313" key="5">
    <source>
        <dbReference type="EMBL" id="ELR65660.1"/>
    </source>
</evidence>
<keyword evidence="1 2" id="KW-0238">DNA-binding</keyword>
<dbReference type="SUPFAM" id="SSF46894">
    <property type="entry name" value="C-terminal effector domain of the bipartite response regulators"/>
    <property type="match status" value="1"/>
</dbReference>
<evidence type="ECO:0000259" key="4">
    <source>
        <dbReference type="PROSITE" id="PS51755"/>
    </source>
</evidence>
<feature type="domain" description="OmpR/PhoB-type" evidence="4">
    <location>
        <begin position="8"/>
        <end position="106"/>
    </location>
</feature>
<dbReference type="GO" id="GO:0003677">
    <property type="term" value="F:DNA binding"/>
    <property type="evidence" value="ECO:0007669"/>
    <property type="project" value="UniProtKB-UniRule"/>
</dbReference>
<dbReference type="OrthoDB" id="5904978at2"/>
<protein>
    <recommendedName>
        <fullName evidence="4">OmpR/PhoB-type domain-containing protein</fullName>
    </recommendedName>
</protein>
<dbReference type="InterPro" id="IPR036388">
    <property type="entry name" value="WH-like_DNA-bd_sf"/>
</dbReference>
<reference evidence="5 6" key="1">
    <citation type="submission" date="2012-12" db="EMBL/GenBank/DDBJ databases">
        <title>Genome Assembly of Photobacterium sp. AK15.</title>
        <authorList>
            <person name="Khatri I."/>
            <person name="Vaidya B."/>
            <person name="Srinivas T.N.R."/>
            <person name="Subramanian S."/>
            <person name="Pinnaka A."/>
        </authorList>
    </citation>
    <scope>NUCLEOTIDE SEQUENCE [LARGE SCALE GENOMIC DNA]</scope>
    <source>
        <strain evidence="5 6">AK15</strain>
    </source>
</reference>
<feature type="transmembrane region" description="Helical" evidence="3">
    <location>
        <begin position="136"/>
        <end position="156"/>
    </location>
</feature>
<dbReference type="InterPro" id="IPR016032">
    <property type="entry name" value="Sig_transdc_resp-reg_C-effctor"/>
</dbReference>
<dbReference type="CDD" id="cd00383">
    <property type="entry name" value="trans_reg_C"/>
    <property type="match status" value="1"/>
</dbReference>
<evidence type="ECO:0000256" key="2">
    <source>
        <dbReference type="PROSITE-ProRule" id="PRU01091"/>
    </source>
</evidence>
<evidence type="ECO:0000313" key="6">
    <source>
        <dbReference type="Proteomes" id="UP000011134"/>
    </source>
</evidence>
<keyword evidence="3" id="KW-0472">Membrane</keyword>
<gene>
    <name evidence="5" type="ORF">C942_00743</name>
</gene>
<dbReference type="GO" id="GO:0006355">
    <property type="term" value="P:regulation of DNA-templated transcription"/>
    <property type="evidence" value="ECO:0007669"/>
    <property type="project" value="InterPro"/>
</dbReference>
<organism evidence="5 6">
    <name type="scientific">Photobacterium marinum</name>
    <dbReference type="NCBI Taxonomy" id="1056511"/>
    <lineage>
        <taxon>Bacteria</taxon>
        <taxon>Pseudomonadati</taxon>
        <taxon>Pseudomonadota</taxon>
        <taxon>Gammaproteobacteria</taxon>
        <taxon>Vibrionales</taxon>
        <taxon>Vibrionaceae</taxon>
        <taxon>Photobacterium</taxon>
    </lineage>
</organism>
<dbReference type="InterPro" id="IPR001867">
    <property type="entry name" value="OmpR/PhoB-type_DNA-bd"/>
</dbReference>
<dbReference type="GO" id="GO:0000160">
    <property type="term" value="P:phosphorelay signal transduction system"/>
    <property type="evidence" value="ECO:0007669"/>
    <property type="project" value="InterPro"/>
</dbReference>
<dbReference type="SMART" id="SM00862">
    <property type="entry name" value="Trans_reg_C"/>
    <property type="match status" value="1"/>
</dbReference>
<sequence>MSDHQDTAQKVQLGKAIVFDCSTKRLTYKNRHIDLNRAEREVLYTLVINSPRMVSKPDLLAAGWVRKNVTKTSLFQTIRNLRIKLKEEEKGQIIELIPKLGYIIKITPYEEPEPANTPETKLLPECRKTKNNNRKIAALSAGCILLTLATVLYFTVKPKDFFYEVADKNNNNTIVLLAQNQKDLDFLLNRTEQHLSPKKFHDNLFFIAKTENYYSIAFCEKNEQNVCDPNSARALRFSHLELASFWPLMTEESLSIGCMSVFNDDIAITSSAKSYNLYLENGQVSPNLSQYFVHKKEQNYWNFTGITYRMNQKQKQFVPISFKGGEFRLKETTIVPFLAMTTTKPEYFYWIKSKEELKAMNIQLPSQMETRFDNVYRQTIGYESYMLYRQDGLYLWYSAEAGFYWFNKQGNEASNFPEFDTIAPCKDFLHISSNPQCK</sequence>
<keyword evidence="3" id="KW-1133">Transmembrane helix</keyword>
<comment type="caution">
    <text evidence="5">The sequence shown here is derived from an EMBL/GenBank/DDBJ whole genome shotgun (WGS) entry which is preliminary data.</text>
</comment>
<keyword evidence="6" id="KW-1185">Reference proteome</keyword>
<dbReference type="PROSITE" id="PS51755">
    <property type="entry name" value="OMPR_PHOB"/>
    <property type="match status" value="1"/>
</dbReference>
<proteinExistence type="predicted"/>
<evidence type="ECO:0000256" key="3">
    <source>
        <dbReference type="SAM" id="Phobius"/>
    </source>
</evidence>
<evidence type="ECO:0000256" key="1">
    <source>
        <dbReference type="ARBA" id="ARBA00023125"/>
    </source>
</evidence>
<dbReference type="EMBL" id="AMZO01000016">
    <property type="protein sequence ID" value="ELR65660.1"/>
    <property type="molecule type" value="Genomic_DNA"/>
</dbReference>
<feature type="DNA-binding region" description="OmpR/PhoB-type" evidence="2">
    <location>
        <begin position="8"/>
        <end position="106"/>
    </location>
</feature>
<dbReference type="RefSeq" id="WP_007465588.1">
    <property type="nucleotide sequence ID" value="NZ_AMZO01000016.1"/>
</dbReference>
<dbReference type="PATRIC" id="fig|1056511.3.peg.2232"/>
<keyword evidence="3" id="KW-0812">Transmembrane</keyword>
<accession>L8J9V9</accession>
<dbReference type="AlphaFoldDB" id="L8J9V9"/>
<dbReference type="Pfam" id="PF00486">
    <property type="entry name" value="Trans_reg_C"/>
    <property type="match status" value="1"/>
</dbReference>
<dbReference type="Proteomes" id="UP000011134">
    <property type="component" value="Unassembled WGS sequence"/>
</dbReference>
<dbReference type="Gene3D" id="1.10.10.10">
    <property type="entry name" value="Winged helix-like DNA-binding domain superfamily/Winged helix DNA-binding domain"/>
    <property type="match status" value="1"/>
</dbReference>